<feature type="domain" description="Histidine kinase" evidence="10">
    <location>
        <begin position="415"/>
        <end position="639"/>
    </location>
</feature>
<dbReference type="PROSITE" id="PS50109">
    <property type="entry name" value="HIS_KIN"/>
    <property type="match status" value="1"/>
</dbReference>
<dbReference type="Proteomes" id="UP000003053">
    <property type="component" value="Unassembled WGS sequence"/>
</dbReference>
<evidence type="ECO:0000256" key="8">
    <source>
        <dbReference type="ARBA" id="ARBA00023012"/>
    </source>
</evidence>
<dbReference type="GO" id="GO:0005524">
    <property type="term" value="F:ATP binding"/>
    <property type="evidence" value="ECO:0007669"/>
    <property type="project" value="UniProtKB-KW"/>
</dbReference>
<evidence type="ECO:0000256" key="9">
    <source>
        <dbReference type="PROSITE-ProRule" id="PRU00169"/>
    </source>
</evidence>
<dbReference type="InterPro" id="IPR003661">
    <property type="entry name" value="HisK_dim/P_dom"/>
</dbReference>
<keyword evidence="8" id="KW-0902">Two-component regulatory system</keyword>
<dbReference type="InterPro" id="IPR005467">
    <property type="entry name" value="His_kinase_dom"/>
</dbReference>
<keyword evidence="6 14" id="KW-0418">Kinase</keyword>
<dbReference type="SUPFAM" id="SSF55874">
    <property type="entry name" value="ATPase domain of HSP90 chaperone/DNA topoisomerase II/histidine kinase"/>
    <property type="match status" value="1"/>
</dbReference>
<dbReference type="SMART" id="SM00086">
    <property type="entry name" value="PAC"/>
    <property type="match status" value="2"/>
</dbReference>
<comment type="caution">
    <text evidence="14">The sequence shown here is derived from an EMBL/GenBank/DDBJ whole genome shotgun (WGS) entry which is preliminary data.</text>
</comment>
<dbReference type="SMART" id="SM00448">
    <property type="entry name" value="REC"/>
    <property type="match status" value="1"/>
</dbReference>
<evidence type="ECO:0000259" key="12">
    <source>
        <dbReference type="PROSITE" id="PS50112"/>
    </source>
</evidence>
<keyword evidence="3 9" id="KW-0597">Phosphoprotein</keyword>
<dbReference type="Gene3D" id="3.30.565.10">
    <property type="entry name" value="Histidine kinase-like ATPase, C-terminal domain"/>
    <property type="match status" value="1"/>
</dbReference>
<dbReference type="SUPFAM" id="SSF47384">
    <property type="entry name" value="Homodimeric domain of signal transducing histidine kinase"/>
    <property type="match status" value="1"/>
</dbReference>
<dbReference type="HOGENOM" id="CLU_000445_114_39_10"/>
<evidence type="ECO:0000256" key="6">
    <source>
        <dbReference type="ARBA" id="ARBA00022777"/>
    </source>
</evidence>
<dbReference type="Pfam" id="PF08447">
    <property type="entry name" value="PAS_3"/>
    <property type="match status" value="1"/>
</dbReference>
<feature type="domain" description="PAS" evidence="12">
    <location>
        <begin position="276"/>
        <end position="312"/>
    </location>
</feature>
<dbReference type="InterPro" id="IPR000014">
    <property type="entry name" value="PAS"/>
</dbReference>
<dbReference type="NCBIfam" id="TIGR00229">
    <property type="entry name" value="sensory_box"/>
    <property type="match status" value="1"/>
</dbReference>
<dbReference type="AlphaFoldDB" id="A4BWF2"/>
<evidence type="ECO:0000259" key="11">
    <source>
        <dbReference type="PROSITE" id="PS50110"/>
    </source>
</evidence>
<dbReference type="InterPro" id="IPR036097">
    <property type="entry name" value="HisK_dim/P_sf"/>
</dbReference>
<dbReference type="Pfam" id="PF13426">
    <property type="entry name" value="PAS_9"/>
    <property type="match status" value="1"/>
</dbReference>
<dbReference type="eggNOG" id="COG3437">
    <property type="taxonomic scope" value="Bacteria"/>
</dbReference>
<evidence type="ECO:0000256" key="4">
    <source>
        <dbReference type="ARBA" id="ARBA00022679"/>
    </source>
</evidence>
<feature type="domain" description="PAC" evidence="13">
    <location>
        <begin position="223"/>
        <end position="275"/>
    </location>
</feature>
<feature type="domain" description="PAC" evidence="13">
    <location>
        <begin position="350"/>
        <end position="402"/>
    </location>
</feature>
<dbReference type="Gene3D" id="2.10.70.100">
    <property type="match status" value="1"/>
</dbReference>
<feature type="modified residue" description="4-aspartylphosphate" evidence="9">
    <location>
        <position position="57"/>
    </location>
</feature>
<dbReference type="STRING" id="313594.PI23P_02327"/>
<dbReference type="InterPro" id="IPR000700">
    <property type="entry name" value="PAS-assoc_C"/>
</dbReference>
<sequence>MKSEIKPNILIVDDDATSLSLLETILKELDVVIIKALSGHEALSKIEDQEIALTLLDVNMPDMNGIELAEIIQNDENREKVPIIFITSHVKKDLELEKCYKSGAVDFILKPVVKFILLSKVKLFLELYRQKKQILKDYIELEKTKHDKVLLAQVEKASHTGSWRQNINSGHIRWSDEMYKIFDLDENLNNENLLDVFINAIHPYDKNRIEKILAKNITGAIFRVMNYRIVRGDGSIRSVHALWGREYSDSGQLIAQFGFLQDITEQKIAENTIKESEKMYRTLLNASPEGIFIMDLKGRITEISDIILEIFGAGDKSEFIGVPFFNFIPSTEVQKMKEILSNAKSEGLIQNIEFILTRKNQSQFICELSITLIQEADGRPDAYMAIIRDISQRKKIEQQLNRSERMASLGEMASGMAHEINQPLLSITLGIENLFMKIENLKAVDESYFNKKSEKIFEDILRIGRIIDHVRAFSRDHDEYISTSFDINESINNAISMISEQFKHHGITLDLQLDNNIPSIIGNTYRFEQVILNLLTNAKDTLQETKKTSKSDFKKTIVIRTYHDDYSNFIEVKDNGNGIKPEVIERIMLPFYTTKSASKGTGLGLSISFGIIKELKGSIDVESNPESGTTFKISVPIPEIKDNIKITTHKNE</sequence>
<dbReference type="SUPFAM" id="SSF52172">
    <property type="entry name" value="CheY-like"/>
    <property type="match status" value="1"/>
</dbReference>
<dbReference type="OrthoDB" id="9810447at2"/>
<dbReference type="PROSITE" id="PS50113">
    <property type="entry name" value="PAC"/>
    <property type="match status" value="2"/>
</dbReference>
<evidence type="ECO:0000256" key="7">
    <source>
        <dbReference type="ARBA" id="ARBA00022840"/>
    </source>
</evidence>
<keyword evidence="4" id="KW-0808">Transferase</keyword>
<dbReference type="InterPro" id="IPR001789">
    <property type="entry name" value="Sig_transdc_resp-reg_receiver"/>
</dbReference>
<keyword evidence="15" id="KW-1185">Reference proteome</keyword>
<organism evidence="14 15">
    <name type="scientific">Polaribacter irgensii 23-P</name>
    <dbReference type="NCBI Taxonomy" id="313594"/>
    <lineage>
        <taxon>Bacteria</taxon>
        <taxon>Pseudomonadati</taxon>
        <taxon>Bacteroidota</taxon>
        <taxon>Flavobacteriia</taxon>
        <taxon>Flavobacteriales</taxon>
        <taxon>Flavobacteriaceae</taxon>
    </lineage>
</organism>
<dbReference type="InterPro" id="IPR035965">
    <property type="entry name" value="PAS-like_dom_sf"/>
</dbReference>
<reference evidence="14 15" key="1">
    <citation type="submission" date="2006-02" db="EMBL/GenBank/DDBJ databases">
        <authorList>
            <person name="Murray A."/>
            <person name="Staley J."/>
            <person name="Ferriera S."/>
            <person name="Johnson J."/>
            <person name="Kravitz S."/>
            <person name="Halpern A."/>
            <person name="Remington K."/>
            <person name="Beeson K."/>
            <person name="Tran B."/>
            <person name="Rogers Y.-H."/>
            <person name="Friedman R."/>
            <person name="Venter J.C."/>
        </authorList>
    </citation>
    <scope>NUCLEOTIDE SEQUENCE [LARGE SCALE GENOMIC DNA]</scope>
    <source>
        <strain evidence="14 15">23-P</strain>
    </source>
</reference>
<dbReference type="InterPro" id="IPR011006">
    <property type="entry name" value="CheY-like_superfamily"/>
</dbReference>
<dbReference type="PROSITE" id="PS50110">
    <property type="entry name" value="RESPONSE_REGULATORY"/>
    <property type="match status" value="1"/>
</dbReference>
<dbReference type="SMART" id="SM00091">
    <property type="entry name" value="PAS"/>
    <property type="match status" value="1"/>
</dbReference>
<dbReference type="PANTHER" id="PTHR43065:SF10">
    <property type="entry name" value="PEROXIDE STRESS-ACTIVATED HISTIDINE KINASE MAK3"/>
    <property type="match status" value="1"/>
</dbReference>
<dbReference type="Pfam" id="PF02518">
    <property type="entry name" value="HATPase_c"/>
    <property type="match status" value="1"/>
</dbReference>
<dbReference type="SMART" id="SM00387">
    <property type="entry name" value="HATPase_c"/>
    <property type="match status" value="1"/>
</dbReference>
<feature type="domain" description="Response regulatory" evidence="11">
    <location>
        <begin position="8"/>
        <end position="125"/>
    </location>
</feature>
<dbReference type="Gene3D" id="3.40.50.2300">
    <property type="match status" value="1"/>
</dbReference>
<dbReference type="SUPFAM" id="SSF55785">
    <property type="entry name" value="PYP-like sensor domain (PAS domain)"/>
    <property type="match status" value="2"/>
</dbReference>
<evidence type="ECO:0000259" key="13">
    <source>
        <dbReference type="PROSITE" id="PS50113"/>
    </source>
</evidence>
<dbReference type="CDD" id="cd00082">
    <property type="entry name" value="HisKA"/>
    <property type="match status" value="1"/>
</dbReference>
<protein>
    <recommendedName>
        <fullName evidence="2">histidine kinase</fullName>
        <ecNumber evidence="2">2.7.13.3</ecNumber>
    </recommendedName>
</protein>
<dbReference type="CDD" id="cd00130">
    <property type="entry name" value="PAS"/>
    <property type="match status" value="1"/>
</dbReference>
<keyword evidence="7" id="KW-0067">ATP-binding</keyword>
<evidence type="ECO:0000259" key="10">
    <source>
        <dbReference type="PROSITE" id="PS50109"/>
    </source>
</evidence>
<dbReference type="PANTHER" id="PTHR43065">
    <property type="entry name" value="SENSOR HISTIDINE KINASE"/>
    <property type="match status" value="1"/>
</dbReference>
<name>A4BWF2_9FLAO</name>
<dbReference type="GO" id="GO:0000155">
    <property type="term" value="F:phosphorelay sensor kinase activity"/>
    <property type="evidence" value="ECO:0007669"/>
    <property type="project" value="InterPro"/>
</dbReference>
<dbReference type="PROSITE" id="PS50112">
    <property type="entry name" value="PAS"/>
    <property type="match status" value="1"/>
</dbReference>
<dbReference type="InterPro" id="IPR013655">
    <property type="entry name" value="PAS_fold_3"/>
</dbReference>
<evidence type="ECO:0000313" key="15">
    <source>
        <dbReference type="Proteomes" id="UP000003053"/>
    </source>
</evidence>
<dbReference type="EC" id="2.7.13.3" evidence="2"/>
<accession>A4BWF2</accession>
<gene>
    <name evidence="14" type="ORF">PI23P_02327</name>
</gene>
<dbReference type="InterPro" id="IPR003594">
    <property type="entry name" value="HATPase_dom"/>
</dbReference>
<dbReference type="Gene3D" id="3.30.450.20">
    <property type="entry name" value="PAS domain"/>
    <property type="match status" value="2"/>
</dbReference>
<dbReference type="Gene3D" id="1.10.287.130">
    <property type="match status" value="1"/>
</dbReference>
<dbReference type="InterPro" id="IPR001610">
    <property type="entry name" value="PAC"/>
</dbReference>
<evidence type="ECO:0000256" key="3">
    <source>
        <dbReference type="ARBA" id="ARBA00022553"/>
    </source>
</evidence>
<dbReference type="EMBL" id="AAOG01000001">
    <property type="protein sequence ID" value="EAR13293.1"/>
    <property type="molecule type" value="Genomic_DNA"/>
</dbReference>
<evidence type="ECO:0000256" key="1">
    <source>
        <dbReference type="ARBA" id="ARBA00000085"/>
    </source>
</evidence>
<dbReference type="CDD" id="cd00156">
    <property type="entry name" value="REC"/>
    <property type="match status" value="1"/>
</dbReference>
<dbReference type="Pfam" id="PF00072">
    <property type="entry name" value="Response_reg"/>
    <property type="match status" value="1"/>
</dbReference>
<dbReference type="RefSeq" id="WP_004569089.1">
    <property type="nucleotide sequence ID" value="NZ_CH724148.1"/>
</dbReference>
<keyword evidence="5" id="KW-0547">Nucleotide-binding</keyword>
<proteinExistence type="predicted"/>
<comment type="catalytic activity">
    <reaction evidence="1">
        <text>ATP + protein L-histidine = ADP + protein N-phospho-L-histidine.</text>
        <dbReference type="EC" id="2.7.13.3"/>
    </reaction>
</comment>
<evidence type="ECO:0000313" key="14">
    <source>
        <dbReference type="EMBL" id="EAR13293.1"/>
    </source>
</evidence>
<evidence type="ECO:0000256" key="5">
    <source>
        <dbReference type="ARBA" id="ARBA00022741"/>
    </source>
</evidence>
<dbReference type="eggNOG" id="COG4191">
    <property type="taxonomic scope" value="Bacteria"/>
</dbReference>
<dbReference type="InterPro" id="IPR004358">
    <property type="entry name" value="Sig_transdc_His_kin-like_C"/>
</dbReference>
<dbReference type="PRINTS" id="PR00344">
    <property type="entry name" value="BCTRLSENSOR"/>
</dbReference>
<evidence type="ECO:0000256" key="2">
    <source>
        <dbReference type="ARBA" id="ARBA00012438"/>
    </source>
</evidence>
<dbReference type="InterPro" id="IPR036890">
    <property type="entry name" value="HATPase_C_sf"/>
</dbReference>